<dbReference type="EMBL" id="NMUH01000548">
    <property type="protein sequence ID" value="MQL81123.1"/>
    <property type="molecule type" value="Genomic_DNA"/>
</dbReference>
<comment type="caution">
    <text evidence="2">The sequence shown here is derived from an EMBL/GenBank/DDBJ whole genome shotgun (WGS) entry which is preliminary data.</text>
</comment>
<evidence type="ECO:0000256" key="1">
    <source>
        <dbReference type="SAM" id="MobiDB-lite"/>
    </source>
</evidence>
<reference evidence="2" key="1">
    <citation type="submission" date="2017-07" db="EMBL/GenBank/DDBJ databases">
        <title>Taro Niue Genome Assembly and Annotation.</title>
        <authorList>
            <person name="Atibalentja N."/>
            <person name="Keating K."/>
            <person name="Fields C.J."/>
        </authorList>
    </citation>
    <scope>NUCLEOTIDE SEQUENCE</scope>
    <source>
        <strain evidence="2">Niue_2</strain>
        <tissue evidence="2">Leaf</tissue>
    </source>
</reference>
<keyword evidence="3" id="KW-1185">Reference proteome</keyword>
<feature type="region of interest" description="Disordered" evidence="1">
    <location>
        <begin position="1"/>
        <end position="120"/>
    </location>
</feature>
<gene>
    <name evidence="2" type="ORF">Taro_013578</name>
</gene>
<name>A0A843UJ63_COLES</name>
<sequence>MTIKCETEDDTYTQEDGNDQNGRWLGQKRPGLFAEQIPVKSYSTYIGDDTPSSAKKATRPAAGGRSSEQKPLRISLQKETTTQRREANEGAEDEDAAAPQLQLRKSRKLERALEAKKKPNLSSAVVEPLTVEEVLSEMGLSGGDVVIVDDHSDRDSTELAGVLEPLMPTVESGATVAAEGAQTMALALEASETFTDEVSALTLT</sequence>
<evidence type="ECO:0000313" key="2">
    <source>
        <dbReference type="EMBL" id="MQL81123.1"/>
    </source>
</evidence>
<evidence type="ECO:0000313" key="3">
    <source>
        <dbReference type="Proteomes" id="UP000652761"/>
    </source>
</evidence>
<dbReference type="AlphaFoldDB" id="A0A843UJ63"/>
<feature type="compositionally biased region" description="Acidic residues" evidence="1">
    <location>
        <begin position="7"/>
        <end position="18"/>
    </location>
</feature>
<accession>A0A843UJ63</accession>
<protein>
    <submittedName>
        <fullName evidence="2">Uncharacterized protein</fullName>
    </submittedName>
</protein>
<dbReference type="Proteomes" id="UP000652761">
    <property type="component" value="Unassembled WGS sequence"/>
</dbReference>
<organism evidence="2 3">
    <name type="scientific">Colocasia esculenta</name>
    <name type="common">Wild taro</name>
    <name type="synonym">Arum esculentum</name>
    <dbReference type="NCBI Taxonomy" id="4460"/>
    <lineage>
        <taxon>Eukaryota</taxon>
        <taxon>Viridiplantae</taxon>
        <taxon>Streptophyta</taxon>
        <taxon>Embryophyta</taxon>
        <taxon>Tracheophyta</taxon>
        <taxon>Spermatophyta</taxon>
        <taxon>Magnoliopsida</taxon>
        <taxon>Liliopsida</taxon>
        <taxon>Araceae</taxon>
        <taxon>Aroideae</taxon>
        <taxon>Colocasieae</taxon>
        <taxon>Colocasia</taxon>
    </lineage>
</organism>
<proteinExistence type="predicted"/>